<dbReference type="InterPro" id="IPR050090">
    <property type="entry name" value="Tyrosine_recombinase_XerCD"/>
</dbReference>
<dbReference type="GO" id="GO:0015074">
    <property type="term" value="P:DNA integration"/>
    <property type="evidence" value="ECO:0007669"/>
    <property type="project" value="InterPro"/>
</dbReference>
<dbReference type="SUPFAM" id="SSF56349">
    <property type="entry name" value="DNA breaking-rejoining enzymes"/>
    <property type="match status" value="1"/>
</dbReference>
<accession>A0A3A9YRH1</accession>
<evidence type="ECO:0000259" key="6">
    <source>
        <dbReference type="PROSITE" id="PS51900"/>
    </source>
</evidence>
<dbReference type="InterPro" id="IPR010998">
    <property type="entry name" value="Integrase_recombinase_N"/>
</dbReference>
<evidence type="ECO:0000256" key="4">
    <source>
        <dbReference type="SAM" id="MobiDB-lite"/>
    </source>
</evidence>
<dbReference type="PROSITE" id="PS51900">
    <property type="entry name" value="CB"/>
    <property type="match status" value="1"/>
</dbReference>
<proteinExistence type="predicted"/>
<evidence type="ECO:0000313" key="8">
    <source>
        <dbReference type="Proteomes" id="UP000281726"/>
    </source>
</evidence>
<feature type="compositionally biased region" description="Basic residues" evidence="4">
    <location>
        <begin position="470"/>
        <end position="480"/>
    </location>
</feature>
<keyword evidence="2" id="KW-0233">DNA recombination</keyword>
<comment type="caution">
    <text evidence="7">The sequence shown here is derived from an EMBL/GenBank/DDBJ whole genome shotgun (WGS) entry which is preliminary data.</text>
</comment>
<keyword evidence="1 3" id="KW-0238">DNA-binding</keyword>
<dbReference type="RefSeq" id="WP_120732917.1">
    <property type="nucleotide sequence ID" value="NZ_RBAK01000020.1"/>
</dbReference>
<dbReference type="AlphaFoldDB" id="A0A3A9YRH1"/>
<evidence type="ECO:0000256" key="3">
    <source>
        <dbReference type="PROSITE-ProRule" id="PRU01248"/>
    </source>
</evidence>
<keyword evidence="8" id="KW-1185">Reference proteome</keyword>
<dbReference type="EMBL" id="RBAK01000020">
    <property type="protein sequence ID" value="RKN38701.1"/>
    <property type="molecule type" value="Genomic_DNA"/>
</dbReference>
<protein>
    <submittedName>
        <fullName evidence="7">Site-specific integrase</fullName>
    </submittedName>
</protein>
<gene>
    <name evidence="7" type="ORF">D7223_30505</name>
</gene>
<organism evidence="7 8">
    <name type="scientific">Micromonospora endolithica</name>
    <dbReference type="NCBI Taxonomy" id="230091"/>
    <lineage>
        <taxon>Bacteria</taxon>
        <taxon>Bacillati</taxon>
        <taxon>Actinomycetota</taxon>
        <taxon>Actinomycetes</taxon>
        <taxon>Micromonosporales</taxon>
        <taxon>Micromonosporaceae</taxon>
        <taxon>Micromonospora</taxon>
    </lineage>
</organism>
<dbReference type="OrthoDB" id="9805859at2"/>
<dbReference type="InterPro" id="IPR044068">
    <property type="entry name" value="CB"/>
</dbReference>
<dbReference type="PANTHER" id="PTHR30349">
    <property type="entry name" value="PHAGE INTEGRASE-RELATED"/>
    <property type="match status" value="1"/>
</dbReference>
<evidence type="ECO:0000259" key="5">
    <source>
        <dbReference type="PROSITE" id="PS51898"/>
    </source>
</evidence>
<dbReference type="PANTHER" id="PTHR30349:SF91">
    <property type="entry name" value="INTA PROTEIN"/>
    <property type="match status" value="1"/>
</dbReference>
<feature type="domain" description="Tyr recombinase" evidence="5">
    <location>
        <begin position="212"/>
        <end position="412"/>
    </location>
</feature>
<sequence>MNSQGSIGKRCGCVDTATGRRRGSSCPRLPEREHGSWYFHCSTRNLLGQAERIRRGGYPSQAAARRARDELLALSREEQAGRSWTVTRWLRYWLSTRTRIRPTTRMHYTRDIEQFLIPHIGQLIVGDLTSRQLTAAFTAIAATRNRAGQLQSACTLQHVHTTLRAALTGAVREGLIRDNPARRVELPVRSRPQAQVWTEARVAEWQASGERPPIAVWTPTQLACFLEYVRDDSLFAFWWLVALRGLRRGEAAGLRWTEVDLHTGQLSVVRQRTTAGYDVHEGPPKSQASRRSVALDQHTVRVLRQHRERQRQRRAARIDAGKVGHDSGYVFTGPDGLPIHPGYLTQRLRLLVGRAGLPPIRLHDLRHGAATLAHAAGANLKTLQDQLGHATIHLTADTYTSVLPETQREAAEATARLVLNAATPGDEIRRQIEHNRTPPQDPTADEQAPSARGCRPRWKPSRPTGESGRRTSKRRLSRVRSHSDGSGREGQAQEGHDVGGRFLEQG</sequence>
<dbReference type="CDD" id="cd01189">
    <property type="entry name" value="INT_ICEBs1_C_like"/>
    <property type="match status" value="1"/>
</dbReference>
<evidence type="ECO:0000256" key="1">
    <source>
        <dbReference type="ARBA" id="ARBA00023125"/>
    </source>
</evidence>
<feature type="domain" description="Core-binding (CB)" evidence="6">
    <location>
        <begin position="84"/>
        <end position="171"/>
    </location>
</feature>
<dbReference type="Gene3D" id="1.10.443.10">
    <property type="entry name" value="Intergrase catalytic core"/>
    <property type="match status" value="1"/>
</dbReference>
<dbReference type="Pfam" id="PF00589">
    <property type="entry name" value="Phage_integrase"/>
    <property type="match status" value="1"/>
</dbReference>
<name>A0A3A9YRH1_9ACTN</name>
<dbReference type="InterPro" id="IPR013762">
    <property type="entry name" value="Integrase-like_cat_sf"/>
</dbReference>
<dbReference type="InterPro" id="IPR002104">
    <property type="entry name" value="Integrase_catalytic"/>
</dbReference>
<dbReference type="GO" id="GO:0006310">
    <property type="term" value="P:DNA recombination"/>
    <property type="evidence" value="ECO:0007669"/>
    <property type="project" value="UniProtKB-KW"/>
</dbReference>
<evidence type="ECO:0000256" key="2">
    <source>
        <dbReference type="ARBA" id="ARBA00023172"/>
    </source>
</evidence>
<feature type="compositionally biased region" description="Basic and acidic residues" evidence="4">
    <location>
        <begin position="426"/>
        <end position="436"/>
    </location>
</feature>
<dbReference type="Proteomes" id="UP000281726">
    <property type="component" value="Unassembled WGS sequence"/>
</dbReference>
<dbReference type="PROSITE" id="PS51898">
    <property type="entry name" value="TYR_RECOMBINASE"/>
    <property type="match status" value="1"/>
</dbReference>
<feature type="region of interest" description="Disordered" evidence="4">
    <location>
        <begin position="423"/>
        <end position="506"/>
    </location>
</feature>
<evidence type="ECO:0000313" key="7">
    <source>
        <dbReference type="EMBL" id="RKN38701.1"/>
    </source>
</evidence>
<dbReference type="InterPro" id="IPR011010">
    <property type="entry name" value="DNA_brk_join_enz"/>
</dbReference>
<dbReference type="Gene3D" id="1.10.150.130">
    <property type="match status" value="1"/>
</dbReference>
<dbReference type="GO" id="GO:0003677">
    <property type="term" value="F:DNA binding"/>
    <property type="evidence" value="ECO:0007669"/>
    <property type="project" value="UniProtKB-UniRule"/>
</dbReference>
<reference evidence="7 8" key="1">
    <citation type="journal article" date="2004" name="Syst. Appl. Microbiol.">
        <title>Cryptoendolithic actinomycetes from antarctic sandstone rock samples: Micromonospora endolithica sp. nov. and two isolates related to Micromonospora coerulea Jensen 1932.</title>
        <authorList>
            <person name="Hirsch P."/>
            <person name="Mevs U."/>
            <person name="Kroppenstedt R.M."/>
            <person name="Schumann P."/>
            <person name="Stackebrandt E."/>
        </authorList>
    </citation>
    <scope>NUCLEOTIDE SEQUENCE [LARGE SCALE GENOMIC DNA]</scope>
    <source>
        <strain evidence="7 8">JCM 12677</strain>
    </source>
</reference>